<evidence type="ECO:0000256" key="11">
    <source>
        <dbReference type="ARBA" id="ARBA00022772"/>
    </source>
</evidence>
<feature type="disulfide bond" evidence="20">
    <location>
        <begin position="52"/>
        <end position="116"/>
    </location>
</feature>
<reference evidence="21" key="1">
    <citation type="submission" date="2022-03" db="EMBL/GenBank/DDBJ databases">
        <authorList>
            <person name="Martin C."/>
        </authorList>
    </citation>
    <scope>NUCLEOTIDE SEQUENCE</scope>
</reference>
<evidence type="ECO:0000256" key="6">
    <source>
        <dbReference type="ARBA" id="ARBA00022525"/>
    </source>
</evidence>
<evidence type="ECO:0000256" key="1">
    <source>
        <dbReference type="ARBA" id="ARBA00001935"/>
    </source>
</evidence>
<dbReference type="Pfam" id="PF00530">
    <property type="entry name" value="SRCR"/>
    <property type="match status" value="2"/>
</dbReference>
<dbReference type="EC" id="1.4.3.13" evidence="18"/>
<protein>
    <recommendedName>
        <fullName evidence="18">protein-lysine 6-oxidase</fullName>
        <ecNumber evidence="18">1.4.3.13</ecNumber>
    </recommendedName>
</protein>
<accession>A0A8J1T5P2</accession>
<comment type="similarity">
    <text evidence="4">Belongs to the lysyl oxidase family.</text>
</comment>
<keyword evidence="16 20" id="KW-1015">Disulfide bond</keyword>
<keyword evidence="11" id="KW-0801">TPQ</keyword>
<dbReference type="PROSITE" id="PS50287">
    <property type="entry name" value="SRCR_2"/>
    <property type="match status" value="2"/>
</dbReference>
<dbReference type="PROSITE" id="PS00926">
    <property type="entry name" value="LYSYL_OXIDASE"/>
    <property type="match status" value="1"/>
</dbReference>
<feature type="disulfide bond" evidence="20">
    <location>
        <begin position="65"/>
        <end position="126"/>
    </location>
</feature>
<evidence type="ECO:0000256" key="17">
    <source>
        <dbReference type="ARBA" id="ARBA00023180"/>
    </source>
</evidence>
<evidence type="ECO:0000313" key="22">
    <source>
        <dbReference type="Proteomes" id="UP000749559"/>
    </source>
</evidence>
<evidence type="ECO:0000256" key="7">
    <source>
        <dbReference type="ARBA" id="ARBA00022692"/>
    </source>
</evidence>
<keyword evidence="7" id="KW-0812">Transmembrane</keyword>
<dbReference type="EMBL" id="CAIIXF020000005">
    <property type="protein sequence ID" value="CAH1784682.1"/>
    <property type="molecule type" value="Genomic_DNA"/>
</dbReference>
<evidence type="ECO:0000256" key="5">
    <source>
        <dbReference type="ARBA" id="ARBA00022477"/>
    </source>
</evidence>
<keyword evidence="15" id="KW-0472">Membrane</keyword>
<evidence type="ECO:0000256" key="15">
    <source>
        <dbReference type="ARBA" id="ARBA00023136"/>
    </source>
</evidence>
<organism evidence="21 22">
    <name type="scientific">Owenia fusiformis</name>
    <name type="common">Polychaete worm</name>
    <dbReference type="NCBI Taxonomy" id="6347"/>
    <lineage>
        <taxon>Eukaryota</taxon>
        <taxon>Metazoa</taxon>
        <taxon>Spiralia</taxon>
        <taxon>Lophotrochozoa</taxon>
        <taxon>Annelida</taxon>
        <taxon>Polychaeta</taxon>
        <taxon>Sedentaria</taxon>
        <taxon>Canalipalpata</taxon>
        <taxon>Sabellida</taxon>
        <taxon>Oweniida</taxon>
        <taxon>Oweniidae</taxon>
        <taxon>Owenia</taxon>
    </lineage>
</organism>
<feature type="disulfide bond" evidence="20">
    <location>
        <begin position="96"/>
        <end position="106"/>
    </location>
</feature>
<dbReference type="OrthoDB" id="547291at2759"/>
<keyword evidence="6" id="KW-0964">Secreted</keyword>
<dbReference type="Pfam" id="PF01186">
    <property type="entry name" value="Lysyl_oxidase"/>
    <property type="match status" value="1"/>
</dbReference>
<evidence type="ECO:0000256" key="19">
    <source>
        <dbReference type="ARBA" id="ARBA00047861"/>
    </source>
</evidence>
<dbReference type="InterPro" id="IPR001695">
    <property type="entry name" value="Lysyl_oxidase"/>
</dbReference>
<evidence type="ECO:0000256" key="8">
    <source>
        <dbReference type="ARBA" id="ARBA00022723"/>
    </source>
</evidence>
<dbReference type="PRINTS" id="PR00074">
    <property type="entry name" value="LYSYLOXIDASE"/>
</dbReference>
<dbReference type="Gene3D" id="3.10.250.10">
    <property type="entry name" value="SRCR-like domain"/>
    <property type="match status" value="2"/>
</dbReference>
<name>A0A8J1T5P2_OWEFU</name>
<evidence type="ECO:0000256" key="13">
    <source>
        <dbReference type="ARBA" id="ARBA00023002"/>
    </source>
</evidence>
<dbReference type="PRINTS" id="PR00258">
    <property type="entry name" value="SPERACTRCPTR"/>
</dbReference>
<dbReference type="SUPFAM" id="SSF56487">
    <property type="entry name" value="SRCR-like"/>
    <property type="match status" value="2"/>
</dbReference>
<dbReference type="AlphaFoldDB" id="A0A8J1T5P2"/>
<keyword evidence="17" id="KW-0325">Glycoprotein</keyword>
<keyword evidence="22" id="KW-1185">Reference proteome</keyword>
<keyword evidence="5" id="KW-0886">LTQ</keyword>
<keyword evidence="14" id="KW-0186">Copper</keyword>
<evidence type="ECO:0000256" key="4">
    <source>
        <dbReference type="ARBA" id="ARBA00007492"/>
    </source>
</evidence>
<keyword evidence="10" id="KW-0677">Repeat</keyword>
<dbReference type="GO" id="GO:0005615">
    <property type="term" value="C:extracellular space"/>
    <property type="evidence" value="ECO:0007669"/>
    <property type="project" value="TreeGrafter"/>
</dbReference>
<dbReference type="InterPro" id="IPR036772">
    <property type="entry name" value="SRCR-like_dom_sf"/>
</dbReference>
<keyword evidence="8" id="KW-0479">Metal-binding</keyword>
<sequence>MHLPLKYSGLILMTICVTVIAIKDGHIRLVGGSDHRRGNVLIWHALQWGSVCDDRWSIENAHVVCKQLGFPSAVSTTEFGQYGRARRLIWLDNVVCKGSEDTLANCTHDPWGKHDCGRDEAAGVVCNRKPITTPKPSPDPFIDLMPVFKVESSDEDTASNSAIETEGYEIRLAGGRNPKEGRIEVKIDGKWGVICGYQFGMLEAMVACKQLGLGYARVPIQQSFFGGEDLDKVINGIKCMGTESNLAECFHLETLRSVVCPKKEFIAGAICTSTLPDLVPNATLLEQSMHLQDRSLYHLQCSMEENCLSQDAYDLRETQPRTWHLASRRLLRFSSVIHNNGTSDFHPHLSKEDWEWHLCHMHYHSMDVFAHYDIMDYHGNRVAQGHKASFCLEDVECYPGYEKKYSCTNFGDQGISVGCADRYNHDIDCQWIDMTSTPEGNYLFKLNVNPQYLVAELDYDNNAVLCNFDYSGHSVSLYNCTIEHGQKTLVNG</sequence>
<evidence type="ECO:0000256" key="16">
    <source>
        <dbReference type="ARBA" id="ARBA00023157"/>
    </source>
</evidence>
<evidence type="ECO:0000256" key="12">
    <source>
        <dbReference type="ARBA" id="ARBA00022989"/>
    </source>
</evidence>
<evidence type="ECO:0000256" key="3">
    <source>
        <dbReference type="ARBA" id="ARBA00004239"/>
    </source>
</evidence>
<dbReference type="InterPro" id="IPR050912">
    <property type="entry name" value="LOX-like_protein"/>
</dbReference>
<evidence type="ECO:0000256" key="2">
    <source>
        <dbReference type="ARBA" id="ARBA00004167"/>
    </source>
</evidence>
<keyword evidence="13" id="KW-0560">Oxidoreductase</keyword>
<dbReference type="GO" id="GO:0004720">
    <property type="term" value="F:protein-lysine 6-oxidase activity"/>
    <property type="evidence" value="ECO:0007669"/>
    <property type="project" value="UniProtKB-EC"/>
</dbReference>
<evidence type="ECO:0000256" key="20">
    <source>
        <dbReference type="PROSITE-ProRule" id="PRU00196"/>
    </source>
</evidence>
<evidence type="ECO:0000256" key="9">
    <source>
        <dbReference type="ARBA" id="ARBA00022729"/>
    </source>
</evidence>
<evidence type="ECO:0000256" key="10">
    <source>
        <dbReference type="ARBA" id="ARBA00022737"/>
    </source>
</evidence>
<dbReference type="Proteomes" id="UP000749559">
    <property type="component" value="Unassembled WGS sequence"/>
</dbReference>
<comment type="caution">
    <text evidence="20">Lacks conserved residue(s) required for the propagation of feature annotation.</text>
</comment>
<dbReference type="GO" id="GO:0005507">
    <property type="term" value="F:copper ion binding"/>
    <property type="evidence" value="ECO:0007669"/>
    <property type="project" value="InterPro"/>
</dbReference>
<comment type="catalytic activity">
    <reaction evidence="19">
        <text>L-lysyl-[protein] + O2 + H2O = (S)-2-amino-6-oxohexanoyl-[protein] + H2O2 + NH4(+)</text>
        <dbReference type="Rhea" id="RHEA:24544"/>
        <dbReference type="Rhea" id="RHEA-COMP:9752"/>
        <dbReference type="Rhea" id="RHEA-COMP:12448"/>
        <dbReference type="ChEBI" id="CHEBI:15377"/>
        <dbReference type="ChEBI" id="CHEBI:15379"/>
        <dbReference type="ChEBI" id="CHEBI:16240"/>
        <dbReference type="ChEBI" id="CHEBI:28938"/>
        <dbReference type="ChEBI" id="CHEBI:29969"/>
        <dbReference type="ChEBI" id="CHEBI:131803"/>
        <dbReference type="EC" id="1.4.3.13"/>
    </reaction>
</comment>
<keyword evidence="12" id="KW-1133">Transmembrane helix</keyword>
<evidence type="ECO:0000256" key="18">
    <source>
        <dbReference type="ARBA" id="ARBA00038869"/>
    </source>
</evidence>
<dbReference type="PANTHER" id="PTHR45817">
    <property type="entry name" value="LYSYL OXIDASE-LIKE-RELATED"/>
    <property type="match status" value="1"/>
</dbReference>
<dbReference type="FunFam" id="3.10.250.10:FF:000001">
    <property type="entry name" value="Lysyl oxidase 4 isoform X1"/>
    <property type="match status" value="1"/>
</dbReference>
<comment type="caution">
    <text evidence="21">The sequence shown here is derived from an EMBL/GenBank/DDBJ whole genome shotgun (WGS) entry which is preliminary data.</text>
</comment>
<dbReference type="InterPro" id="IPR001190">
    <property type="entry name" value="SRCR"/>
</dbReference>
<feature type="disulfide bond" evidence="20">
    <location>
        <begin position="239"/>
        <end position="249"/>
    </location>
</feature>
<dbReference type="PROSITE" id="PS00420">
    <property type="entry name" value="SRCR_1"/>
    <property type="match status" value="1"/>
</dbReference>
<dbReference type="GO" id="GO:0016020">
    <property type="term" value="C:membrane"/>
    <property type="evidence" value="ECO:0007669"/>
    <property type="project" value="UniProtKB-SubCell"/>
</dbReference>
<dbReference type="FunFam" id="3.10.250.10:FF:000016">
    <property type="entry name" value="Scavenger receptor cysteine-rich protein type 12"/>
    <property type="match status" value="1"/>
</dbReference>
<comment type="cofactor">
    <cofactor evidence="1">
        <name>Cu cation</name>
        <dbReference type="ChEBI" id="CHEBI:23378"/>
    </cofactor>
</comment>
<evidence type="ECO:0000313" key="21">
    <source>
        <dbReference type="EMBL" id="CAH1784682.1"/>
    </source>
</evidence>
<comment type="subcellular location">
    <subcellularLocation>
        <location evidence="2">Membrane</location>
        <topology evidence="2">Single-pass membrane protein</topology>
    </subcellularLocation>
    <subcellularLocation>
        <location evidence="3">Secreted</location>
        <location evidence="3">Extracellular space</location>
    </subcellularLocation>
</comment>
<proteinExistence type="inferred from homology"/>
<evidence type="ECO:0000256" key="14">
    <source>
        <dbReference type="ARBA" id="ARBA00023008"/>
    </source>
</evidence>
<gene>
    <name evidence="21" type="ORF">OFUS_LOCUS10836</name>
</gene>
<dbReference type="SMART" id="SM00202">
    <property type="entry name" value="SR"/>
    <property type="match status" value="2"/>
</dbReference>
<keyword evidence="9" id="KW-0732">Signal</keyword>
<dbReference type="PANTHER" id="PTHR45817:SF4">
    <property type="entry name" value="LYSYL OXIDASE-LIKE-RELATED"/>
    <property type="match status" value="1"/>
</dbReference>
<dbReference type="InterPro" id="IPR019828">
    <property type="entry name" value="Lysyl_oxidase_CS"/>
</dbReference>